<proteinExistence type="predicted"/>
<dbReference type="Gene3D" id="3.90.550.10">
    <property type="entry name" value="Spore Coat Polysaccharide Biosynthesis Protein SpsA, Chain A"/>
    <property type="match status" value="1"/>
</dbReference>
<dbReference type="RefSeq" id="WP_350244412.1">
    <property type="nucleotide sequence ID" value="NZ_CP158299.1"/>
</dbReference>
<organism evidence="2">
    <name type="scientific">Deinococcus sonorensis KR-87</name>
    <dbReference type="NCBI Taxonomy" id="694439"/>
    <lineage>
        <taxon>Bacteria</taxon>
        <taxon>Thermotogati</taxon>
        <taxon>Deinococcota</taxon>
        <taxon>Deinococci</taxon>
        <taxon>Deinococcales</taxon>
        <taxon>Deinococcaceae</taxon>
        <taxon>Deinococcus</taxon>
    </lineage>
</organism>
<dbReference type="PANTHER" id="PTHR43685:SF2">
    <property type="entry name" value="GLYCOSYLTRANSFERASE 2-LIKE DOMAIN-CONTAINING PROTEIN"/>
    <property type="match status" value="1"/>
</dbReference>
<reference evidence="2" key="1">
    <citation type="submission" date="2024-06" db="EMBL/GenBank/DDBJ databases">
        <title>Draft Genome Sequence of Deinococcus sonorensis Type Strain KR-87, a Biofilm Producing Representative of the Genus Deinococcus.</title>
        <authorList>
            <person name="Boren L.S."/>
            <person name="Grosso R.A."/>
            <person name="Hugenberg-Cox A.N."/>
            <person name="Hill J.T.E."/>
            <person name="Albert C.M."/>
            <person name="Tuohy J.M."/>
        </authorList>
    </citation>
    <scope>NUCLEOTIDE SEQUENCE</scope>
    <source>
        <strain evidence="2">KR-87</strain>
    </source>
</reference>
<evidence type="ECO:0000313" key="2">
    <source>
        <dbReference type="EMBL" id="XBV86345.1"/>
    </source>
</evidence>
<keyword evidence="2" id="KW-0328">Glycosyltransferase</keyword>
<dbReference type="InterPro" id="IPR001173">
    <property type="entry name" value="Glyco_trans_2-like"/>
</dbReference>
<dbReference type="InterPro" id="IPR050834">
    <property type="entry name" value="Glycosyltransf_2"/>
</dbReference>
<dbReference type="Pfam" id="PF00535">
    <property type="entry name" value="Glycos_transf_2"/>
    <property type="match status" value="1"/>
</dbReference>
<dbReference type="EC" id="2.4.-.-" evidence="2"/>
<dbReference type="CDD" id="cd00761">
    <property type="entry name" value="Glyco_tranf_GTA_type"/>
    <property type="match status" value="1"/>
</dbReference>
<evidence type="ECO:0000259" key="1">
    <source>
        <dbReference type="Pfam" id="PF00535"/>
    </source>
</evidence>
<dbReference type="PANTHER" id="PTHR43685">
    <property type="entry name" value="GLYCOSYLTRANSFERASE"/>
    <property type="match status" value="1"/>
</dbReference>
<gene>
    <name evidence="2" type="ORF">ABOD76_08540</name>
</gene>
<feature type="domain" description="Glycosyltransferase 2-like" evidence="1">
    <location>
        <begin position="10"/>
        <end position="116"/>
    </location>
</feature>
<dbReference type="SUPFAM" id="SSF53448">
    <property type="entry name" value="Nucleotide-diphospho-sugar transferases"/>
    <property type="match status" value="1"/>
</dbReference>
<dbReference type="GO" id="GO:0016757">
    <property type="term" value="F:glycosyltransferase activity"/>
    <property type="evidence" value="ECO:0007669"/>
    <property type="project" value="UniProtKB-KW"/>
</dbReference>
<dbReference type="EMBL" id="CP158299">
    <property type="protein sequence ID" value="XBV86345.1"/>
    <property type="molecule type" value="Genomic_DNA"/>
</dbReference>
<dbReference type="InterPro" id="IPR029044">
    <property type="entry name" value="Nucleotide-diphossugar_trans"/>
</dbReference>
<dbReference type="AlphaFoldDB" id="A0AAU7UD69"/>
<protein>
    <submittedName>
        <fullName evidence="2">Glycosyltransferase family 2 protein</fullName>
        <ecNumber evidence="2">2.4.-.-</ecNumber>
    </submittedName>
</protein>
<dbReference type="KEGG" id="dsc:ABOD76_08540"/>
<keyword evidence="2" id="KW-0808">Transferase</keyword>
<name>A0AAU7UD69_9DEIO</name>
<accession>A0AAU7UD69</accession>
<sequence length="324" mass="36696">MSQTVLPLISVVIPTYRRPDLLMERSLPSALAQTYPNLEVIVVQDGGPDPETEARLSALADPRVRHVILEGNQGGATARNAGVQAAGGEWIAFLDDDDAWLPHKLERQLALAGRSRFRWPVISSQWFTRTLEGDEPNLHRPLREGEPLGDYLLSRDQPSVRECGLTCSTLLVPRALLLQVPFTDGLPKHQDTDWLLRAGAHPGVGVEVLQEPAILYYFEAGRPQMSWNSRWAYSLEWAEGHYRAGRMSRRAYAGFLVSFVSPLAARTPTLKAFLTIGGRLLRLRPRLFEWPRFLMIWLLPDRLRARLFRRRADVRTGNSAHLKR</sequence>